<evidence type="ECO:0000256" key="7">
    <source>
        <dbReference type="SAM" id="Phobius"/>
    </source>
</evidence>
<dbReference type="Pfam" id="PF09379">
    <property type="entry name" value="FERM_N"/>
    <property type="match status" value="1"/>
</dbReference>
<dbReference type="STRING" id="52904.ENSSMAP00000001350"/>
<dbReference type="FunFam" id="1.20.80.10:FF:000006">
    <property type="entry name" value="FERM domain-containing protein 5 isoform X1"/>
    <property type="match status" value="1"/>
</dbReference>
<evidence type="ECO:0000313" key="10">
    <source>
        <dbReference type="Proteomes" id="UP000246464"/>
    </source>
</evidence>
<dbReference type="SUPFAM" id="SSF47031">
    <property type="entry name" value="Second domain of FERM"/>
    <property type="match status" value="1"/>
</dbReference>
<keyword evidence="4 7" id="KW-0472">Membrane</keyword>
<dbReference type="Pfam" id="PF08736">
    <property type="entry name" value="FA"/>
    <property type="match status" value="1"/>
</dbReference>
<evidence type="ECO:0000256" key="5">
    <source>
        <dbReference type="ARBA" id="ARBA00067910"/>
    </source>
</evidence>
<feature type="region of interest" description="Disordered" evidence="6">
    <location>
        <begin position="402"/>
        <end position="425"/>
    </location>
</feature>
<dbReference type="PANTHER" id="PTHR23280">
    <property type="entry name" value="4.1 G PROTEIN"/>
    <property type="match status" value="1"/>
</dbReference>
<dbReference type="InterPro" id="IPR011993">
    <property type="entry name" value="PH-like_dom_sf"/>
</dbReference>
<protein>
    <recommendedName>
        <fullName evidence="5">FERM domain-containing protein 3</fullName>
    </recommendedName>
</protein>
<dbReference type="InterPro" id="IPR019748">
    <property type="entry name" value="FERM_central"/>
</dbReference>
<evidence type="ECO:0000256" key="1">
    <source>
        <dbReference type="ARBA" id="ARBA00004167"/>
    </source>
</evidence>
<dbReference type="GO" id="GO:0008092">
    <property type="term" value="F:cytoskeletal protein binding"/>
    <property type="evidence" value="ECO:0007669"/>
    <property type="project" value="InterPro"/>
</dbReference>
<evidence type="ECO:0000256" key="6">
    <source>
        <dbReference type="SAM" id="MobiDB-lite"/>
    </source>
</evidence>
<dbReference type="InterPro" id="IPR035963">
    <property type="entry name" value="FERM_2"/>
</dbReference>
<dbReference type="InterPro" id="IPR014352">
    <property type="entry name" value="FERM/acyl-CoA-bd_prot_sf"/>
</dbReference>
<dbReference type="SMART" id="SM00295">
    <property type="entry name" value="B41"/>
    <property type="match status" value="1"/>
</dbReference>
<dbReference type="PROSITE" id="PS00660">
    <property type="entry name" value="FERM_1"/>
    <property type="match status" value="1"/>
</dbReference>
<dbReference type="InterPro" id="IPR018980">
    <property type="entry name" value="FERM_PH-like_C"/>
</dbReference>
<accession>A0A2U9BST4</accession>
<dbReference type="InterPro" id="IPR029071">
    <property type="entry name" value="Ubiquitin-like_domsf"/>
</dbReference>
<dbReference type="InterPro" id="IPR000798">
    <property type="entry name" value="Ez/rad/moesin-like"/>
</dbReference>
<dbReference type="Proteomes" id="UP000246464">
    <property type="component" value="Chromosome 9"/>
</dbReference>
<gene>
    <name evidence="9" type="ORF">SMAX5B_016515</name>
</gene>
<keyword evidence="10" id="KW-1185">Reference proteome</keyword>
<dbReference type="CDD" id="cd14473">
    <property type="entry name" value="FERM_B-lobe"/>
    <property type="match status" value="1"/>
</dbReference>
<dbReference type="PROSITE" id="PS50057">
    <property type="entry name" value="FERM_3"/>
    <property type="match status" value="1"/>
</dbReference>
<proteinExistence type="predicted"/>
<dbReference type="SUPFAM" id="SSF54236">
    <property type="entry name" value="Ubiquitin-like"/>
    <property type="match status" value="1"/>
</dbReference>
<dbReference type="PRINTS" id="PR00935">
    <property type="entry name" value="BAND41"/>
</dbReference>
<dbReference type="PANTHER" id="PTHR23280:SF8">
    <property type="entry name" value="FERM DOMAIN-CONTAINING PROTEIN 3"/>
    <property type="match status" value="1"/>
</dbReference>
<dbReference type="CDD" id="cd17102">
    <property type="entry name" value="FERM_F1_FRMD3"/>
    <property type="match status" value="1"/>
</dbReference>
<dbReference type="InterPro" id="IPR019749">
    <property type="entry name" value="Band_41_domain"/>
</dbReference>
<dbReference type="FunFam" id="3.10.20.90:FF:000002">
    <property type="entry name" value="Erythrocyte protein band 4.1-like 3"/>
    <property type="match status" value="1"/>
</dbReference>
<dbReference type="InterPro" id="IPR018979">
    <property type="entry name" value="FERM_N"/>
</dbReference>
<keyword evidence="3 7" id="KW-1133">Transmembrane helix</keyword>
<keyword evidence="2 7" id="KW-0812">Transmembrane</keyword>
<evidence type="ECO:0000256" key="4">
    <source>
        <dbReference type="ARBA" id="ARBA00023136"/>
    </source>
</evidence>
<dbReference type="InterPro" id="IPR014847">
    <property type="entry name" value="FA"/>
</dbReference>
<sequence>MKMLRFRSPSIRSLDQEVPCTIRLLDDSEISCSIQRDTKGQFLLDHVCNHYNLLEKDYFGIRYVDPEKQRHWLEPNKPVVRQMKSALQPYTMCFRVKFYPNEPMKIKEELTRYLLYLQLKRDIYHGRLLCPFAEAAYLGACIIQAELGDYDPEEHPSDYISDFKLFPKQSLKLERKIIELHKNELRGQCAAFAELNMLQRAHSLETYGVDPHPCKDFTGSTAFLGFTATGFVVFQGNKRIHLLKWVDVSKLKFEGKTFYVIGIQKEKKLVLTFHTSTPAACKHLWKCGVEHQAFYKCAKSSQIKTVSSSNIFFKGSRFRYSGKVAKEVIEASSKIQREPPQVRRAQFGQSRSFNSLSHKNLIMNMEPLVPALPSTNEYEETTTDNAGANSALSNDLHPPCVSMETSHLRPQLPKAEDKGEEDDEAGGTLTISELAYSPCASMLPTPVDDSQGGVDLLFSSPVQSPVRLLRELHADPDIQAQLEAERERDRAYERTRLAARSQMGGVLSSSLRLLSSNERVNACVLSVARFVAVVMGVLLVTVPTLLLLLESDIDVSFLHEIRQTPEFEQFHYEYYCPFRRWILCKISMAMEQLWSD</sequence>
<dbReference type="AlphaFoldDB" id="A0A2U9BST4"/>
<dbReference type="GO" id="GO:0031032">
    <property type="term" value="P:actomyosin structure organization"/>
    <property type="evidence" value="ECO:0007669"/>
    <property type="project" value="TreeGrafter"/>
</dbReference>
<reference evidence="9 10" key="1">
    <citation type="submission" date="2017-12" db="EMBL/GenBank/DDBJ databases">
        <title>Integrating genomic resources of turbot (Scophthalmus maximus) in depth evaluation of genetic and physical mapping variation across individuals.</title>
        <authorList>
            <person name="Martinez P."/>
        </authorList>
    </citation>
    <scope>NUCLEOTIDE SEQUENCE [LARGE SCALE GENOMIC DNA]</scope>
</reference>
<dbReference type="SMART" id="SM01196">
    <property type="entry name" value="FERM_C"/>
    <property type="match status" value="1"/>
</dbReference>
<dbReference type="PRINTS" id="PR00661">
    <property type="entry name" value="ERMFAMILY"/>
</dbReference>
<dbReference type="SUPFAM" id="SSF50729">
    <property type="entry name" value="PH domain-like"/>
    <property type="match status" value="1"/>
</dbReference>
<dbReference type="EMBL" id="CP026251">
    <property type="protein sequence ID" value="AWP07235.1"/>
    <property type="molecule type" value="Genomic_DNA"/>
</dbReference>
<dbReference type="Gene3D" id="3.10.20.90">
    <property type="entry name" value="Phosphatidylinositol 3-kinase Catalytic Subunit, Chain A, domain 1"/>
    <property type="match status" value="1"/>
</dbReference>
<evidence type="ECO:0000256" key="3">
    <source>
        <dbReference type="ARBA" id="ARBA00022989"/>
    </source>
</evidence>
<evidence type="ECO:0000256" key="2">
    <source>
        <dbReference type="ARBA" id="ARBA00022692"/>
    </source>
</evidence>
<organism evidence="9 10">
    <name type="scientific">Scophthalmus maximus</name>
    <name type="common">Turbot</name>
    <name type="synonym">Psetta maxima</name>
    <dbReference type="NCBI Taxonomy" id="52904"/>
    <lineage>
        <taxon>Eukaryota</taxon>
        <taxon>Metazoa</taxon>
        <taxon>Chordata</taxon>
        <taxon>Craniata</taxon>
        <taxon>Vertebrata</taxon>
        <taxon>Euteleostomi</taxon>
        <taxon>Actinopterygii</taxon>
        <taxon>Neopterygii</taxon>
        <taxon>Teleostei</taxon>
        <taxon>Neoteleostei</taxon>
        <taxon>Acanthomorphata</taxon>
        <taxon>Carangaria</taxon>
        <taxon>Pleuronectiformes</taxon>
        <taxon>Pleuronectoidei</taxon>
        <taxon>Scophthalmidae</taxon>
        <taxon>Scophthalmus</taxon>
    </lineage>
</organism>
<dbReference type="SMART" id="SM01195">
    <property type="entry name" value="FA"/>
    <property type="match status" value="1"/>
</dbReference>
<comment type="subcellular location">
    <subcellularLocation>
        <location evidence="1">Membrane</location>
        <topology evidence="1">Single-pass membrane protein</topology>
    </subcellularLocation>
</comment>
<dbReference type="Pfam" id="PF09380">
    <property type="entry name" value="FERM_C"/>
    <property type="match status" value="1"/>
</dbReference>
<dbReference type="GO" id="GO:0005856">
    <property type="term" value="C:cytoskeleton"/>
    <property type="evidence" value="ECO:0007669"/>
    <property type="project" value="TreeGrafter"/>
</dbReference>
<evidence type="ECO:0000259" key="8">
    <source>
        <dbReference type="PROSITE" id="PS50057"/>
    </source>
</evidence>
<dbReference type="FunFam" id="2.30.29.30:FF:000043">
    <property type="entry name" value="FERM domain-containing protein 5"/>
    <property type="match status" value="1"/>
</dbReference>
<dbReference type="GO" id="GO:0016020">
    <property type="term" value="C:membrane"/>
    <property type="evidence" value="ECO:0007669"/>
    <property type="project" value="UniProtKB-SubCell"/>
</dbReference>
<feature type="transmembrane region" description="Helical" evidence="7">
    <location>
        <begin position="527"/>
        <end position="549"/>
    </location>
</feature>
<dbReference type="InterPro" id="IPR000299">
    <property type="entry name" value="FERM_domain"/>
</dbReference>
<dbReference type="Pfam" id="PF00373">
    <property type="entry name" value="FERM_M"/>
    <property type="match status" value="1"/>
</dbReference>
<evidence type="ECO:0000313" key="9">
    <source>
        <dbReference type="EMBL" id="AWP07235.1"/>
    </source>
</evidence>
<dbReference type="Gene3D" id="2.30.29.30">
    <property type="entry name" value="Pleckstrin-homology domain (PH domain)/Phosphotyrosine-binding domain (PTB)"/>
    <property type="match status" value="1"/>
</dbReference>
<dbReference type="InterPro" id="IPR019747">
    <property type="entry name" value="FERM_CS"/>
</dbReference>
<dbReference type="Gene3D" id="1.20.80.10">
    <property type="match status" value="1"/>
</dbReference>
<feature type="domain" description="FERM" evidence="8">
    <location>
        <begin position="18"/>
        <end position="299"/>
    </location>
</feature>
<name>A0A2U9BST4_SCOMX</name>